<dbReference type="GO" id="GO:0016020">
    <property type="term" value="C:membrane"/>
    <property type="evidence" value="ECO:0007669"/>
    <property type="project" value="UniProtKB-SubCell"/>
</dbReference>
<dbReference type="InterPro" id="IPR056462">
    <property type="entry name" value="HAD_RAM2/GPAT1-8"/>
</dbReference>
<keyword evidence="11" id="KW-1185">Reference proteome</keyword>
<comment type="similarity">
    <text evidence="2">Belongs to the GPAT/DAPAT family.</text>
</comment>
<evidence type="ECO:0000313" key="10">
    <source>
        <dbReference type="EMBL" id="MQM20526.1"/>
    </source>
</evidence>
<evidence type="ECO:0000256" key="8">
    <source>
        <dbReference type="SAM" id="SignalP"/>
    </source>
</evidence>
<proteinExistence type="inferred from homology"/>
<feature type="signal peptide" evidence="8">
    <location>
        <begin position="1"/>
        <end position="22"/>
    </location>
</feature>
<dbReference type="Pfam" id="PF23270">
    <property type="entry name" value="HAD_RAM2_N"/>
    <property type="match status" value="1"/>
</dbReference>
<keyword evidence="3" id="KW-0808">Transferase</keyword>
<dbReference type="PANTHER" id="PTHR15486">
    <property type="entry name" value="ANCIENT UBIQUITOUS PROTEIN"/>
    <property type="match status" value="1"/>
</dbReference>
<keyword evidence="5" id="KW-1133">Transmembrane helix</keyword>
<evidence type="ECO:0000256" key="7">
    <source>
        <dbReference type="SAM" id="MobiDB-lite"/>
    </source>
</evidence>
<evidence type="ECO:0000256" key="6">
    <source>
        <dbReference type="ARBA" id="ARBA00023136"/>
    </source>
</evidence>
<feature type="domain" description="Phospholipid/glycerol acyltransferase" evidence="9">
    <location>
        <begin position="381"/>
        <end position="482"/>
    </location>
</feature>
<evidence type="ECO:0000259" key="9">
    <source>
        <dbReference type="SMART" id="SM00563"/>
    </source>
</evidence>
<accession>A0A843XMI0</accession>
<reference evidence="10" key="1">
    <citation type="submission" date="2017-07" db="EMBL/GenBank/DDBJ databases">
        <title>Taro Niue Genome Assembly and Annotation.</title>
        <authorList>
            <person name="Atibalentja N."/>
            <person name="Keating K."/>
            <person name="Fields C.J."/>
        </authorList>
    </citation>
    <scope>NUCLEOTIDE SEQUENCE</scope>
    <source>
        <strain evidence="10">Niue_2</strain>
        <tissue evidence="10">Leaf</tissue>
    </source>
</reference>
<keyword evidence="8" id="KW-0732">Signal</keyword>
<feature type="region of interest" description="Disordered" evidence="7">
    <location>
        <begin position="354"/>
        <end position="375"/>
    </location>
</feature>
<feature type="compositionally biased region" description="Gly residues" evidence="7">
    <location>
        <begin position="592"/>
        <end position="611"/>
    </location>
</feature>
<keyword evidence="6" id="KW-0472">Membrane</keyword>
<dbReference type="Proteomes" id="UP000652761">
    <property type="component" value="Unassembled WGS sequence"/>
</dbReference>
<protein>
    <recommendedName>
        <fullName evidence="9">Phospholipid/glycerol acyltransferase domain-containing protein</fullName>
    </recommendedName>
</protein>
<keyword evidence="4" id="KW-0812">Transmembrane</keyword>
<dbReference type="Pfam" id="PF01553">
    <property type="entry name" value="Acyltransferase"/>
    <property type="match status" value="1"/>
</dbReference>
<dbReference type="SMART" id="SM00563">
    <property type="entry name" value="PlsC"/>
    <property type="match status" value="1"/>
</dbReference>
<gene>
    <name evidence="10" type="ORF">Taro_053548</name>
</gene>
<dbReference type="GO" id="GO:0010143">
    <property type="term" value="P:cutin biosynthetic process"/>
    <property type="evidence" value="ECO:0007669"/>
    <property type="project" value="TreeGrafter"/>
</dbReference>
<dbReference type="InterPro" id="IPR002123">
    <property type="entry name" value="Plipid/glycerol_acylTrfase"/>
</dbReference>
<dbReference type="PANTHER" id="PTHR15486:SF0">
    <property type="entry name" value="GLYCEROL-3-PHOSPHATE ACYLTRANSFERASE 1"/>
    <property type="match status" value="1"/>
</dbReference>
<feature type="region of interest" description="Disordered" evidence="7">
    <location>
        <begin position="588"/>
        <end position="611"/>
    </location>
</feature>
<dbReference type="EMBL" id="NMUH01009902">
    <property type="protein sequence ID" value="MQM20526.1"/>
    <property type="molecule type" value="Genomic_DNA"/>
</dbReference>
<dbReference type="AlphaFoldDB" id="A0A843XMI0"/>
<evidence type="ECO:0000313" key="11">
    <source>
        <dbReference type="Proteomes" id="UP000652761"/>
    </source>
</evidence>
<evidence type="ECO:0000256" key="3">
    <source>
        <dbReference type="ARBA" id="ARBA00022679"/>
    </source>
</evidence>
<comment type="caution">
    <text evidence="10">The sequence shown here is derived from an EMBL/GenBank/DDBJ whole genome shotgun (WGS) entry which is preliminary data.</text>
</comment>
<dbReference type="GO" id="GO:0016791">
    <property type="term" value="F:phosphatase activity"/>
    <property type="evidence" value="ECO:0007669"/>
    <property type="project" value="TreeGrafter"/>
</dbReference>
<organism evidence="10 11">
    <name type="scientific">Colocasia esculenta</name>
    <name type="common">Wild taro</name>
    <name type="synonym">Arum esculentum</name>
    <dbReference type="NCBI Taxonomy" id="4460"/>
    <lineage>
        <taxon>Eukaryota</taxon>
        <taxon>Viridiplantae</taxon>
        <taxon>Streptophyta</taxon>
        <taxon>Embryophyta</taxon>
        <taxon>Tracheophyta</taxon>
        <taxon>Spermatophyta</taxon>
        <taxon>Magnoliopsida</taxon>
        <taxon>Liliopsida</taxon>
        <taxon>Araceae</taxon>
        <taxon>Aroideae</taxon>
        <taxon>Colocasieae</taxon>
        <taxon>Colocasia</taxon>
    </lineage>
</organism>
<dbReference type="GO" id="GO:0090447">
    <property type="term" value="F:glycerol-3-phosphate 2-O-acyltransferase activity"/>
    <property type="evidence" value="ECO:0007669"/>
    <property type="project" value="TreeGrafter"/>
</dbReference>
<comment type="subcellular location">
    <subcellularLocation>
        <location evidence="1">Membrane</location>
        <topology evidence="1">Multi-pass membrane protein</topology>
    </subcellularLocation>
</comment>
<evidence type="ECO:0000256" key="4">
    <source>
        <dbReference type="ARBA" id="ARBA00022692"/>
    </source>
</evidence>
<feature type="chain" id="PRO_5032334924" description="Phospholipid/glycerol acyltransferase domain-containing protein" evidence="8">
    <location>
        <begin position="23"/>
        <end position="611"/>
    </location>
</feature>
<dbReference type="OrthoDB" id="1854593at2759"/>
<sequence length="611" mass="66322">MVLPTVLLRIAVRWLLSCYTAAKKLRNYGFLLYKSPAAVARSQQSPAAAYPGVDKCPLQGRAGQTVVFDVENTLLRSPSLFPFFMLVAFEGGSVLRAFLLLLCYPLVWAFTRCGAARGSQMGLCLMAFVTFCGLRKRDAETAARAVLPKFFLEDLHLHAYEAVMSAGRKVAVTTLPRVMVEWFLREYLGVDDIVSADLDLFAGGGRFTGLFSTNNAVKKSRVVKELVGGDAKPDLGLAGGSDPDDHLFLSLCKEAYVVTKEVSTKVGTSSAAARVVPRKRYPKPLVFHDGRLAFLPSPSATLALFLWLPFSVLLSIIRIVTAMAAPSGLAIFLGACIGNHLRVNGLHLTDNRYVPQRGGGEESHGTQASDEGGRSRRQRGVLYVCNHRTLLDPVVLSISLGKPLTAVTYSLSKVSEILSPISTVRLCRDRERDGATMHRLLGEGDLAVCPEGTTCREPYLLRFSPLFAELTDEIAPVGMESEVTMFYGTTAGGYKWMDPFFFLMNPRTMYRLHFLGRVPREATCASGRSSRDVANDMQRRLADKMGFECTTLTRRDKYLVLAGNDGVVVPPVPSPSVVPVVVPPASAHVSADGGGGGGSSSTSEGGGWQRH</sequence>
<evidence type="ECO:0000256" key="2">
    <source>
        <dbReference type="ARBA" id="ARBA00007937"/>
    </source>
</evidence>
<evidence type="ECO:0000256" key="1">
    <source>
        <dbReference type="ARBA" id="ARBA00004141"/>
    </source>
</evidence>
<name>A0A843XMI0_COLES</name>
<dbReference type="SUPFAM" id="SSF69593">
    <property type="entry name" value="Glycerol-3-phosphate (1)-acyltransferase"/>
    <property type="match status" value="1"/>
</dbReference>
<evidence type="ECO:0000256" key="5">
    <source>
        <dbReference type="ARBA" id="ARBA00022989"/>
    </source>
</evidence>